<feature type="region of interest" description="Disordered" evidence="1">
    <location>
        <begin position="227"/>
        <end position="266"/>
    </location>
</feature>
<dbReference type="InterPro" id="IPR050508">
    <property type="entry name" value="Methyltransf_Superfamily"/>
</dbReference>
<dbReference type="AlphaFoldDB" id="A0A3L6ZSY8"/>
<dbReference type="SUPFAM" id="SSF53335">
    <property type="entry name" value="S-adenosyl-L-methionine-dependent methyltransferases"/>
    <property type="match status" value="1"/>
</dbReference>
<dbReference type="PANTHER" id="PTHR42912:SF95">
    <property type="entry name" value="METHYLTRANSFERASE TYPE 11 DOMAIN-CONTAINING PROTEIN"/>
    <property type="match status" value="1"/>
</dbReference>
<dbReference type="InterPro" id="IPR029063">
    <property type="entry name" value="SAM-dependent_MTases_sf"/>
</dbReference>
<feature type="compositionally biased region" description="Basic and acidic residues" evidence="1">
    <location>
        <begin position="21"/>
        <end position="42"/>
    </location>
</feature>
<sequence>MPDARADRDPSRGHRGAAADGVHEDGARLDGARVHGAHEDRGAAPAPAASEDTVRAREAYGARAAEYTERFGGIEAAAATDRRRVLEWARAVHGPVLDVGCGPGQWTAFLAEHGVEAAGIDPTPEFVAAARRLHPGMRYRLGHAESLAVADGALGGVLAWYSLIHIRPERIDDVLREFARALRPGGGLAIGFVEAPVGAAIDHAVTTAYAWPVPELSARVERAGFTVVSTERRTDPGARPHGSLTAMRGDRGDRGGRGGRGDRGQR</sequence>
<dbReference type="InterPro" id="IPR041698">
    <property type="entry name" value="Methyltransf_25"/>
</dbReference>
<protein>
    <submittedName>
        <fullName evidence="3">Class I SAM-dependent methyltransferase</fullName>
    </submittedName>
</protein>
<gene>
    <name evidence="3" type="ORF">D9V30_05720</name>
</gene>
<organism evidence="3 4">
    <name type="scientific">Mycetocola reblochoni</name>
    <dbReference type="NCBI Taxonomy" id="331618"/>
    <lineage>
        <taxon>Bacteria</taxon>
        <taxon>Bacillati</taxon>
        <taxon>Actinomycetota</taxon>
        <taxon>Actinomycetes</taxon>
        <taxon>Micrococcales</taxon>
        <taxon>Microbacteriaceae</taxon>
        <taxon>Mycetocola</taxon>
    </lineage>
</organism>
<keyword evidence="3" id="KW-0489">Methyltransferase</keyword>
<dbReference type="RefSeq" id="WP_087136078.1">
    <property type="nucleotide sequence ID" value="NZ_JBQDRQ010000007.1"/>
</dbReference>
<dbReference type="PANTHER" id="PTHR42912">
    <property type="entry name" value="METHYLTRANSFERASE"/>
    <property type="match status" value="1"/>
</dbReference>
<evidence type="ECO:0000259" key="2">
    <source>
        <dbReference type="Pfam" id="PF13649"/>
    </source>
</evidence>
<reference evidence="3 4" key="1">
    <citation type="submission" date="2018-10" db="EMBL/GenBank/DDBJ databases">
        <authorList>
            <person name="Li J."/>
        </authorList>
    </citation>
    <scope>NUCLEOTIDE SEQUENCE [LARGE SCALE GENOMIC DNA]</scope>
    <source>
        <strain evidence="3 4">JCM 30549</strain>
    </source>
</reference>
<evidence type="ECO:0000313" key="4">
    <source>
        <dbReference type="Proteomes" id="UP000275395"/>
    </source>
</evidence>
<feature type="domain" description="Methyltransferase" evidence="2">
    <location>
        <begin position="96"/>
        <end position="186"/>
    </location>
</feature>
<evidence type="ECO:0000256" key="1">
    <source>
        <dbReference type="SAM" id="MobiDB-lite"/>
    </source>
</evidence>
<feature type="region of interest" description="Disordered" evidence="1">
    <location>
        <begin position="1"/>
        <end position="55"/>
    </location>
</feature>
<feature type="compositionally biased region" description="Basic and acidic residues" evidence="1">
    <location>
        <begin position="248"/>
        <end position="266"/>
    </location>
</feature>
<feature type="compositionally biased region" description="Basic and acidic residues" evidence="1">
    <location>
        <begin position="1"/>
        <end position="12"/>
    </location>
</feature>
<proteinExistence type="predicted"/>
<evidence type="ECO:0000313" key="3">
    <source>
        <dbReference type="EMBL" id="RLP70152.1"/>
    </source>
</evidence>
<name>A0A3L6ZSY8_9MICO</name>
<comment type="caution">
    <text evidence="3">The sequence shown here is derived from an EMBL/GenBank/DDBJ whole genome shotgun (WGS) entry which is preliminary data.</text>
</comment>
<dbReference type="GO" id="GO:0008168">
    <property type="term" value="F:methyltransferase activity"/>
    <property type="evidence" value="ECO:0007669"/>
    <property type="project" value="UniProtKB-KW"/>
</dbReference>
<keyword evidence="3" id="KW-0808">Transferase</keyword>
<dbReference type="Pfam" id="PF13649">
    <property type="entry name" value="Methyltransf_25"/>
    <property type="match status" value="1"/>
</dbReference>
<dbReference type="GO" id="GO:0032259">
    <property type="term" value="P:methylation"/>
    <property type="evidence" value="ECO:0007669"/>
    <property type="project" value="UniProtKB-KW"/>
</dbReference>
<dbReference type="Gene3D" id="3.40.50.150">
    <property type="entry name" value="Vaccinia Virus protein VP39"/>
    <property type="match status" value="1"/>
</dbReference>
<dbReference type="Proteomes" id="UP000275395">
    <property type="component" value="Unassembled WGS sequence"/>
</dbReference>
<dbReference type="EMBL" id="RCUW01000003">
    <property type="protein sequence ID" value="RLP70152.1"/>
    <property type="molecule type" value="Genomic_DNA"/>
</dbReference>
<accession>A0A3L6ZSY8</accession>
<dbReference type="CDD" id="cd02440">
    <property type="entry name" value="AdoMet_MTases"/>
    <property type="match status" value="1"/>
</dbReference>